<organismHost>
    <name type="scientific">Saccharolobus islandicus</name>
    <name type="common">Sulfolobus islandicus</name>
    <dbReference type="NCBI Taxonomy" id="43080"/>
</organismHost>
<proteinExistence type="predicted"/>
<organism evidence="1 2">
    <name type="scientific">Sulfolobus islandicus rod-shaped virus 2</name>
    <name type="common">SIRV2</name>
    <name type="synonym">Sulfolobus virus SIRV-2</name>
    <dbReference type="NCBI Taxonomy" id="157899"/>
    <lineage>
        <taxon>Viruses</taxon>
        <taxon>Adnaviria</taxon>
        <taxon>Zilligvirae</taxon>
        <taxon>Taleaviricota</taxon>
        <taxon>Tokiviricetes</taxon>
        <taxon>Ligamenvirales</taxon>
        <taxon>Rudiviridae</taxon>
        <taxon>Icerudivirus</taxon>
        <taxon>Icerudivirus hveragerdiense</taxon>
        <taxon>Icerudivirus SIRV2</taxon>
    </lineage>
</organism>
<dbReference type="OrthoDB" id="7085at10239"/>
<accession>Q8V9Q5</accession>
<dbReference type="Gene3D" id="3.20.20.105">
    <property type="entry name" value="Queuine tRNA-ribosyltransferase-like"/>
    <property type="match status" value="1"/>
</dbReference>
<dbReference type="RefSeq" id="NP_666547.1">
    <property type="nucleotide sequence ID" value="NC_004086.1"/>
</dbReference>
<dbReference type="InterPro" id="IPR036511">
    <property type="entry name" value="TGT-like_sf"/>
</dbReference>
<protein>
    <submittedName>
        <fullName evidence="1">Uncharacterized protein</fullName>
    </submittedName>
</protein>
<reference evidence="1 2" key="1">
    <citation type="journal article" date="2001" name="Virology">
        <title>Sequences and replication of genomes of the archaeal rudiviruses SIRV1 and SIRV2: relationships to the archaeal lipothrixvirus SIFV and some eukaryal viruses.</title>
        <authorList>
            <person name="Peng X."/>
            <person name="Blum H."/>
            <person name="She Q."/>
            <person name="Mallok S."/>
            <person name="Brugger K."/>
            <person name="Garrett R.A."/>
            <person name="Zillig W."/>
            <person name="Prangishvili D."/>
        </authorList>
    </citation>
    <scope>NUCLEOTIDE SEQUENCE</scope>
    <source>
        <strain evidence="1 2">HVE10/4</strain>
    </source>
</reference>
<evidence type="ECO:0000313" key="1">
    <source>
        <dbReference type="EMBL" id="CAC87288.1"/>
    </source>
</evidence>
<dbReference type="GeneID" id="951426"/>
<dbReference type="Proteomes" id="UP000002271">
    <property type="component" value="Segment"/>
</dbReference>
<dbReference type="SUPFAM" id="SSF51713">
    <property type="entry name" value="tRNA-guanine transglycosylase"/>
    <property type="match status" value="1"/>
</dbReference>
<keyword evidence="2" id="KW-1185">Reference proteome</keyword>
<dbReference type="GO" id="GO:0006400">
    <property type="term" value="P:tRNA modification"/>
    <property type="evidence" value="ECO:0007669"/>
    <property type="project" value="InterPro"/>
</dbReference>
<dbReference type="EMBL" id="AJ344259">
    <property type="protein sequence ID" value="CAC87288.1"/>
    <property type="molecule type" value="Genomic_DNA"/>
</dbReference>
<dbReference type="KEGG" id="vg:951426"/>
<sequence length="310" mass="37456">MKLVFEITSSKELLFQTDFPVLINQLHNKKITWKNETWVDSGGFQISLYNLKISVEDVLQKYKTYNAYAFFSLDIPSIFEPLNRKNFEYFEYLYTKIEYIERIIPVIHLYPLREVDEALDFYKQYTDYIAFGGIVASSKLKILIYAFPWYYYIRRYVKRLHVLGMSAPYFIQSFYDAESMDTSTYTRISGFREIFWFDGTRRYVGNRKKRTLTKEEEEQLYEFLDKTNFPFKYDLSNLKILQIINAWILKYNNWNIENKYTIYAKKLRKMGLDSLVNEIIQNYKIANELKKTKPQTKKKSNRELEIELEI</sequence>
<name>Q8V9Q5_SIRV2</name>
<evidence type="ECO:0000313" key="2">
    <source>
        <dbReference type="Proteomes" id="UP000002271"/>
    </source>
</evidence>